<protein>
    <submittedName>
        <fullName evidence="1">Uncharacterized protein</fullName>
    </submittedName>
</protein>
<dbReference type="EMBL" id="UINC01092552">
    <property type="protein sequence ID" value="SVC46230.1"/>
    <property type="molecule type" value="Genomic_DNA"/>
</dbReference>
<reference evidence="1" key="1">
    <citation type="submission" date="2018-05" db="EMBL/GenBank/DDBJ databases">
        <authorList>
            <person name="Lanie J.A."/>
            <person name="Ng W.-L."/>
            <person name="Kazmierczak K.M."/>
            <person name="Andrzejewski T.M."/>
            <person name="Davidsen T.M."/>
            <person name="Wayne K.J."/>
            <person name="Tettelin H."/>
            <person name="Glass J.I."/>
            <person name="Rusch D."/>
            <person name="Podicherti R."/>
            <person name="Tsui H.-C.T."/>
            <person name="Winkler M.E."/>
        </authorList>
    </citation>
    <scope>NUCLEOTIDE SEQUENCE</scope>
</reference>
<proteinExistence type="predicted"/>
<accession>A0A382MC70</accession>
<organism evidence="1">
    <name type="scientific">marine metagenome</name>
    <dbReference type="NCBI Taxonomy" id="408172"/>
    <lineage>
        <taxon>unclassified sequences</taxon>
        <taxon>metagenomes</taxon>
        <taxon>ecological metagenomes</taxon>
    </lineage>
</organism>
<evidence type="ECO:0000313" key="1">
    <source>
        <dbReference type="EMBL" id="SVC46230.1"/>
    </source>
</evidence>
<feature type="non-terminal residue" evidence="1">
    <location>
        <position position="28"/>
    </location>
</feature>
<dbReference type="AlphaFoldDB" id="A0A382MC70"/>
<sequence length="28" mass="3518">MPFTYFRNFYQQLETPAHYQDLKSKNSY</sequence>
<name>A0A382MC70_9ZZZZ</name>
<gene>
    <name evidence="1" type="ORF">METZ01_LOCUS299084</name>
</gene>